<evidence type="ECO:0000256" key="8">
    <source>
        <dbReference type="ARBA" id="ARBA00054110"/>
    </source>
</evidence>
<proteinExistence type="inferred from homology"/>
<feature type="domain" description="RRM" evidence="11">
    <location>
        <begin position="299"/>
        <end position="376"/>
    </location>
</feature>
<organism evidence="12 13">
    <name type="scientific">Dovyalis caffra</name>
    <dbReference type="NCBI Taxonomy" id="77055"/>
    <lineage>
        <taxon>Eukaryota</taxon>
        <taxon>Viridiplantae</taxon>
        <taxon>Streptophyta</taxon>
        <taxon>Embryophyta</taxon>
        <taxon>Tracheophyta</taxon>
        <taxon>Spermatophyta</taxon>
        <taxon>Magnoliopsida</taxon>
        <taxon>eudicotyledons</taxon>
        <taxon>Gunneridae</taxon>
        <taxon>Pentapetalae</taxon>
        <taxon>rosids</taxon>
        <taxon>fabids</taxon>
        <taxon>Malpighiales</taxon>
        <taxon>Salicaceae</taxon>
        <taxon>Flacourtieae</taxon>
        <taxon>Dovyalis</taxon>
    </lineage>
</organism>
<dbReference type="PANTHER" id="PTHR24012">
    <property type="entry name" value="RNA BINDING PROTEIN"/>
    <property type="match status" value="1"/>
</dbReference>
<evidence type="ECO:0000256" key="10">
    <source>
        <dbReference type="SAM" id="MobiDB-lite"/>
    </source>
</evidence>
<evidence type="ECO:0000256" key="4">
    <source>
        <dbReference type="ARBA" id="ARBA00022490"/>
    </source>
</evidence>
<keyword evidence="4" id="KW-0963">Cytoplasm</keyword>
<keyword evidence="13" id="KW-1185">Reference proteome</keyword>
<feature type="domain" description="RRM" evidence="11">
    <location>
        <begin position="105"/>
        <end position="176"/>
    </location>
</feature>
<keyword evidence="6 9" id="KW-0694">RNA-binding</keyword>
<evidence type="ECO:0000256" key="9">
    <source>
        <dbReference type="PROSITE-ProRule" id="PRU00176"/>
    </source>
</evidence>
<dbReference type="GO" id="GO:0005634">
    <property type="term" value="C:nucleus"/>
    <property type="evidence" value="ECO:0007669"/>
    <property type="project" value="UniProtKB-SubCell"/>
</dbReference>
<dbReference type="InterPro" id="IPR012677">
    <property type="entry name" value="Nucleotide-bd_a/b_plait_sf"/>
</dbReference>
<comment type="function">
    <text evidence="8">Binds the poly(A) tail of mRNA. Appears to be an important mediator of the multiple roles of the poly(A) tail in mRNA biogenesis, stability and translation.</text>
</comment>
<dbReference type="PROSITE" id="PS50102">
    <property type="entry name" value="RRM"/>
    <property type="match status" value="4"/>
</dbReference>
<dbReference type="EMBL" id="CAWUPB010001197">
    <property type="protein sequence ID" value="CAK7356784.1"/>
    <property type="molecule type" value="Genomic_DNA"/>
</dbReference>
<feature type="domain" description="RRM" evidence="11">
    <location>
        <begin position="17"/>
        <end position="95"/>
    </location>
</feature>
<dbReference type="Proteomes" id="UP001314170">
    <property type="component" value="Unassembled WGS sequence"/>
</dbReference>
<name>A0AAV1ST19_9ROSI</name>
<dbReference type="GO" id="GO:0005737">
    <property type="term" value="C:cytoplasm"/>
    <property type="evidence" value="ECO:0007669"/>
    <property type="project" value="UniProtKB-SubCell"/>
</dbReference>
<evidence type="ECO:0000256" key="5">
    <source>
        <dbReference type="ARBA" id="ARBA00022737"/>
    </source>
</evidence>
<dbReference type="Pfam" id="PF00076">
    <property type="entry name" value="RRM_1"/>
    <property type="match status" value="4"/>
</dbReference>
<evidence type="ECO:0000256" key="1">
    <source>
        <dbReference type="ARBA" id="ARBA00004123"/>
    </source>
</evidence>
<keyword evidence="7" id="KW-0539">Nucleus</keyword>
<dbReference type="SMART" id="SM00360">
    <property type="entry name" value="RRM"/>
    <property type="match status" value="4"/>
</dbReference>
<evidence type="ECO:0000313" key="12">
    <source>
        <dbReference type="EMBL" id="CAK7356784.1"/>
    </source>
</evidence>
<dbReference type="FunFam" id="3.30.70.330:FF:000651">
    <property type="entry name" value="Poly(A) binding protein cytoplasmic 1 like"/>
    <property type="match status" value="3"/>
</dbReference>
<gene>
    <name evidence="12" type="ORF">DCAF_LOCUS27065</name>
</gene>
<dbReference type="SMART" id="SM00361">
    <property type="entry name" value="RRM_1"/>
    <property type="match status" value="3"/>
</dbReference>
<evidence type="ECO:0000256" key="2">
    <source>
        <dbReference type="ARBA" id="ARBA00004496"/>
    </source>
</evidence>
<protein>
    <recommendedName>
        <fullName evidence="11">RRM domain-containing protein</fullName>
    </recommendedName>
</protein>
<feature type="domain" description="RRM" evidence="11">
    <location>
        <begin position="196"/>
        <end position="273"/>
    </location>
</feature>
<evidence type="ECO:0000256" key="7">
    <source>
        <dbReference type="ARBA" id="ARBA00023242"/>
    </source>
</evidence>
<dbReference type="SUPFAM" id="SSF54928">
    <property type="entry name" value="RNA-binding domain, RBD"/>
    <property type="match status" value="3"/>
</dbReference>
<dbReference type="InterPro" id="IPR000504">
    <property type="entry name" value="RRM_dom"/>
</dbReference>
<evidence type="ECO:0000256" key="3">
    <source>
        <dbReference type="ARBA" id="ARBA00008557"/>
    </source>
</evidence>
<comment type="similarity">
    <text evidence="3">Belongs to the polyadenylate-binding protein type-1 family.</text>
</comment>
<comment type="subcellular location">
    <subcellularLocation>
        <location evidence="2">Cytoplasm</location>
    </subcellularLocation>
    <subcellularLocation>
        <location evidence="1">Nucleus</location>
    </subcellularLocation>
</comment>
<dbReference type="InterPro" id="IPR003954">
    <property type="entry name" value="RRM_euk-type"/>
</dbReference>
<keyword evidence="5" id="KW-0677">Repeat</keyword>
<evidence type="ECO:0000313" key="13">
    <source>
        <dbReference type="Proteomes" id="UP001314170"/>
    </source>
</evidence>
<dbReference type="GO" id="GO:0003723">
    <property type="term" value="F:RNA binding"/>
    <property type="evidence" value="ECO:0007669"/>
    <property type="project" value="UniProtKB-UniRule"/>
</dbReference>
<evidence type="ECO:0000256" key="6">
    <source>
        <dbReference type="ARBA" id="ARBA00022884"/>
    </source>
</evidence>
<dbReference type="Gene3D" id="3.30.70.330">
    <property type="match status" value="4"/>
</dbReference>
<accession>A0AAV1ST19</accession>
<evidence type="ECO:0000259" key="11">
    <source>
        <dbReference type="PROSITE" id="PS50102"/>
    </source>
</evidence>
<sequence>MAAAAAPWQQQVLQRGASLYVGDLDPEVTETDLRAAFYHVGPIYSLRLCRCCLSGKSLRYAYVNFYSHAQASRALGLLNHTNLKGKPMRIMWCQRDPFARKTGVANLFVKNLDSSISSSSLESIFSKFGTVLSCKVAEENGRSKGFGFVQFETEDSALAAQTVLHDTMLGGKKLYVCKFVKKTERTAAAAPCEEFTNLYVKNLDETITVNGLKDMFSAVGDVSSVAIMMDQEGKSRGFGFVNFKSPDDAKKAVDVMNGSVVGSKTLFVGKAQRKDERTKIIKEEYKDLHNSRAEKLRASNLYVKNLNLDIDDKKLEEVFSAYGKILSVKVMRHNDGTSKQFGFVCFESPEEAKMALDTLNGALVEGKILHVAKARCKRDHHHELHNFFGQNQPQSFYPSNCNTVSSPMPAAETHQGSTLNTRDKSYQHSMRFATSNCSKRELNVGFAGGQKFGSKRKESKRGATVENISTGPPPTTCLPAAKSTDSTVINIENLLQPIVKKFQERHQKAIGNEQIGGHRVQVVQGESTLTSSFAGAA</sequence>
<reference evidence="12 13" key="1">
    <citation type="submission" date="2024-01" db="EMBL/GenBank/DDBJ databases">
        <authorList>
            <person name="Waweru B."/>
        </authorList>
    </citation>
    <scope>NUCLEOTIDE SEQUENCE [LARGE SCALE GENOMIC DNA]</scope>
</reference>
<dbReference type="InterPro" id="IPR035979">
    <property type="entry name" value="RBD_domain_sf"/>
</dbReference>
<feature type="region of interest" description="Disordered" evidence="10">
    <location>
        <begin position="448"/>
        <end position="475"/>
    </location>
</feature>
<comment type="caution">
    <text evidence="12">The sequence shown here is derived from an EMBL/GenBank/DDBJ whole genome shotgun (WGS) entry which is preliminary data.</text>
</comment>
<dbReference type="AlphaFoldDB" id="A0AAV1ST19"/>